<gene>
    <name evidence="1" type="ORF">HAX54_040080</name>
</gene>
<evidence type="ECO:0000313" key="2">
    <source>
        <dbReference type="Proteomes" id="UP000823775"/>
    </source>
</evidence>
<comment type="caution">
    <text evidence="1">The sequence shown here is derived from an EMBL/GenBank/DDBJ whole genome shotgun (WGS) entry which is preliminary data.</text>
</comment>
<dbReference type="EMBL" id="JACEIK010000561">
    <property type="protein sequence ID" value="MCD7459096.1"/>
    <property type="molecule type" value="Genomic_DNA"/>
</dbReference>
<name>A0ABS8SJR3_DATST</name>
<accession>A0ABS8SJR3</accession>
<dbReference type="Proteomes" id="UP000823775">
    <property type="component" value="Unassembled WGS sequence"/>
</dbReference>
<organism evidence="1 2">
    <name type="scientific">Datura stramonium</name>
    <name type="common">Jimsonweed</name>
    <name type="synonym">Common thornapple</name>
    <dbReference type="NCBI Taxonomy" id="4076"/>
    <lineage>
        <taxon>Eukaryota</taxon>
        <taxon>Viridiplantae</taxon>
        <taxon>Streptophyta</taxon>
        <taxon>Embryophyta</taxon>
        <taxon>Tracheophyta</taxon>
        <taxon>Spermatophyta</taxon>
        <taxon>Magnoliopsida</taxon>
        <taxon>eudicotyledons</taxon>
        <taxon>Gunneridae</taxon>
        <taxon>Pentapetalae</taxon>
        <taxon>asterids</taxon>
        <taxon>lamiids</taxon>
        <taxon>Solanales</taxon>
        <taxon>Solanaceae</taxon>
        <taxon>Solanoideae</taxon>
        <taxon>Datureae</taxon>
        <taxon>Datura</taxon>
    </lineage>
</organism>
<reference evidence="1 2" key="1">
    <citation type="journal article" date="2021" name="BMC Genomics">
        <title>Datura genome reveals duplications of psychoactive alkaloid biosynthetic genes and high mutation rate following tissue culture.</title>
        <authorList>
            <person name="Rajewski A."/>
            <person name="Carter-House D."/>
            <person name="Stajich J."/>
            <person name="Litt A."/>
        </authorList>
    </citation>
    <scope>NUCLEOTIDE SEQUENCE [LARGE SCALE GENOMIC DNA]</scope>
    <source>
        <strain evidence="1">AR-01</strain>
    </source>
</reference>
<proteinExistence type="predicted"/>
<keyword evidence="2" id="KW-1185">Reference proteome</keyword>
<sequence length="126" mass="14411">MRTPLKFGGGTVEGEEGNLVKGEGSRRLAQVVLPHACRKNRQKGRKRKVRQLGDGCWFVTSTVCWWEDDRRMERNEGSNGCFSALVVRRKQWREGESFGGYAAERRTGREKQKSRRVVMGLGVLRL</sequence>
<evidence type="ECO:0000313" key="1">
    <source>
        <dbReference type="EMBL" id="MCD7459096.1"/>
    </source>
</evidence>
<protein>
    <submittedName>
        <fullName evidence="1">Uncharacterized protein</fullName>
    </submittedName>
</protein>